<keyword evidence="8" id="KW-1185">Reference proteome</keyword>
<name>A0ABT7F196_9RHOB</name>
<gene>
    <name evidence="7" type="ORF">QO033_11870</name>
</gene>
<dbReference type="PANTHER" id="PTHR42718">
    <property type="entry name" value="MAJOR FACILITATOR SUPERFAMILY MULTIDRUG TRANSPORTER MFSC"/>
    <property type="match status" value="1"/>
</dbReference>
<evidence type="ECO:0000259" key="6">
    <source>
        <dbReference type="PROSITE" id="PS50850"/>
    </source>
</evidence>
<feature type="transmembrane region" description="Helical" evidence="5">
    <location>
        <begin position="355"/>
        <end position="372"/>
    </location>
</feature>
<dbReference type="RefSeq" id="WP_284481189.1">
    <property type="nucleotide sequence ID" value="NZ_JASNJD010000007.1"/>
</dbReference>
<dbReference type="Gene3D" id="1.20.1720.10">
    <property type="entry name" value="Multidrug resistance protein D"/>
    <property type="match status" value="1"/>
</dbReference>
<dbReference type="PANTHER" id="PTHR42718:SF49">
    <property type="entry name" value="EXPORT PROTEIN"/>
    <property type="match status" value="1"/>
</dbReference>
<keyword evidence="3 5" id="KW-1133">Transmembrane helix</keyword>
<feature type="transmembrane region" description="Helical" evidence="5">
    <location>
        <begin position="199"/>
        <end position="219"/>
    </location>
</feature>
<reference evidence="7 8" key="1">
    <citation type="submission" date="2023-05" db="EMBL/GenBank/DDBJ databases">
        <title>Pseudodonghicola sp. nov.</title>
        <authorList>
            <person name="Huang J."/>
        </authorList>
    </citation>
    <scope>NUCLEOTIDE SEQUENCE [LARGE SCALE GENOMIC DNA]</scope>
    <source>
        <strain evidence="7 8">IC7</strain>
    </source>
</reference>
<dbReference type="InterPro" id="IPR020846">
    <property type="entry name" value="MFS_dom"/>
</dbReference>
<feature type="transmembrane region" description="Helical" evidence="5">
    <location>
        <begin position="401"/>
        <end position="424"/>
    </location>
</feature>
<feature type="transmembrane region" description="Helical" evidence="5">
    <location>
        <begin position="106"/>
        <end position="127"/>
    </location>
</feature>
<feature type="transmembrane region" description="Helical" evidence="5">
    <location>
        <begin position="164"/>
        <end position="187"/>
    </location>
</feature>
<feature type="transmembrane region" description="Helical" evidence="5">
    <location>
        <begin position="259"/>
        <end position="286"/>
    </location>
</feature>
<feature type="transmembrane region" description="Helical" evidence="5">
    <location>
        <begin position="82"/>
        <end position="100"/>
    </location>
</feature>
<comment type="caution">
    <text evidence="7">The sequence shown here is derived from an EMBL/GenBank/DDBJ whole genome shotgun (WGS) entry which is preliminary data.</text>
</comment>
<dbReference type="InterPro" id="IPR036259">
    <property type="entry name" value="MFS_trans_sf"/>
</dbReference>
<feature type="transmembrane region" description="Helical" evidence="5">
    <location>
        <begin position="298"/>
        <end position="319"/>
    </location>
</feature>
<dbReference type="Gene3D" id="1.20.1250.20">
    <property type="entry name" value="MFS general substrate transporter like domains"/>
    <property type="match status" value="1"/>
</dbReference>
<evidence type="ECO:0000256" key="5">
    <source>
        <dbReference type="SAM" id="Phobius"/>
    </source>
</evidence>
<keyword evidence="2 5" id="KW-0812">Transmembrane</keyword>
<evidence type="ECO:0000256" key="4">
    <source>
        <dbReference type="ARBA" id="ARBA00023136"/>
    </source>
</evidence>
<evidence type="ECO:0000313" key="8">
    <source>
        <dbReference type="Proteomes" id="UP001243757"/>
    </source>
</evidence>
<dbReference type="InterPro" id="IPR011701">
    <property type="entry name" value="MFS"/>
</dbReference>
<feature type="domain" description="Major facilitator superfamily (MFS) profile" evidence="6">
    <location>
        <begin position="15"/>
        <end position="453"/>
    </location>
</feature>
<keyword evidence="4 5" id="KW-0472">Membrane</keyword>
<evidence type="ECO:0000313" key="7">
    <source>
        <dbReference type="EMBL" id="MDK3018376.1"/>
    </source>
</evidence>
<dbReference type="EMBL" id="JASNJD010000007">
    <property type="protein sequence ID" value="MDK3018376.1"/>
    <property type="molecule type" value="Genomic_DNA"/>
</dbReference>
<feature type="transmembrane region" description="Helical" evidence="5">
    <location>
        <begin position="225"/>
        <end position="247"/>
    </location>
</feature>
<feature type="transmembrane region" description="Helical" evidence="5">
    <location>
        <begin position="55"/>
        <end position="73"/>
    </location>
</feature>
<dbReference type="SUPFAM" id="SSF103473">
    <property type="entry name" value="MFS general substrate transporter"/>
    <property type="match status" value="1"/>
</dbReference>
<organism evidence="7 8">
    <name type="scientific">Pseudodonghicola flavimaris</name>
    <dbReference type="NCBI Taxonomy" id="3050036"/>
    <lineage>
        <taxon>Bacteria</taxon>
        <taxon>Pseudomonadati</taxon>
        <taxon>Pseudomonadota</taxon>
        <taxon>Alphaproteobacteria</taxon>
        <taxon>Rhodobacterales</taxon>
        <taxon>Paracoccaceae</taxon>
        <taxon>Pseudodonghicola</taxon>
    </lineage>
</organism>
<feature type="transmembrane region" description="Helical" evidence="5">
    <location>
        <begin position="139"/>
        <end position="158"/>
    </location>
</feature>
<protein>
    <submittedName>
        <fullName evidence="7">MFS transporter</fullName>
    </submittedName>
</protein>
<feature type="transmembrane region" description="Helical" evidence="5">
    <location>
        <begin position="430"/>
        <end position="448"/>
    </location>
</feature>
<sequence length="459" mass="45714">MSGATMPVAGTPKMPLVIVALATLLALVVFTAPLTTLDAMTATLGLGAGEQAWVMSGMPLGAACGLLTAGAFGDTLGRRRTFVGGLWLTAAASVGAALAGNGPLLIVMRVVQGLGSAGIMACGLGLLGQIYDGEARRHAAAIWAASLGAGVAAGPILASGLLSLSGWAAIHVLIAPVSALLALLAAARLPESPRAGQRVDLPGSALLIVGMSALMSALVELRVGSSGMVTGLIALAVLFLALFVWFERRSANPILELRLFGNAAFVAATLAAFASGAGVLALMSMVPTVLVRGLGLSPLAAAVVILAWSGVTVVAALCARFLPAWWSSRGRVIWSIFGCAIGQALLIAADADSGWAIVLPGLLVAGVSNGILNASLGHEAVQTVPLERTAMGSAANNTARYLGSALGISLISVLIAGTGSAGFFQGWHQAVIATSAVSLLGVVAMLLLSRGGGDGALPG</sequence>
<dbReference type="Pfam" id="PF07690">
    <property type="entry name" value="MFS_1"/>
    <property type="match status" value="1"/>
</dbReference>
<accession>A0ABT7F196</accession>
<feature type="transmembrane region" description="Helical" evidence="5">
    <location>
        <begin position="331"/>
        <end position="349"/>
    </location>
</feature>
<evidence type="ECO:0000256" key="2">
    <source>
        <dbReference type="ARBA" id="ARBA00022692"/>
    </source>
</evidence>
<dbReference type="Proteomes" id="UP001243757">
    <property type="component" value="Unassembled WGS sequence"/>
</dbReference>
<comment type="subcellular location">
    <subcellularLocation>
        <location evidence="1">Membrane</location>
        <topology evidence="1">Multi-pass membrane protein</topology>
    </subcellularLocation>
</comment>
<dbReference type="PROSITE" id="PS50850">
    <property type="entry name" value="MFS"/>
    <property type="match status" value="1"/>
</dbReference>
<proteinExistence type="predicted"/>
<evidence type="ECO:0000256" key="1">
    <source>
        <dbReference type="ARBA" id="ARBA00004141"/>
    </source>
</evidence>
<evidence type="ECO:0000256" key="3">
    <source>
        <dbReference type="ARBA" id="ARBA00022989"/>
    </source>
</evidence>